<evidence type="ECO:0000313" key="3">
    <source>
        <dbReference type="Proteomes" id="UP001590950"/>
    </source>
</evidence>
<keyword evidence="3" id="KW-1185">Reference proteome</keyword>
<accession>A0ABR4AD60</accession>
<dbReference type="Proteomes" id="UP001590950">
    <property type="component" value="Unassembled WGS sequence"/>
</dbReference>
<evidence type="ECO:0000313" key="2">
    <source>
        <dbReference type="EMBL" id="KAL2042467.1"/>
    </source>
</evidence>
<proteinExistence type="predicted"/>
<organism evidence="2 3">
    <name type="scientific">Stereocaulon virgatum</name>
    <dbReference type="NCBI Taxonomy" id="373712"/>
    <lineage>
        <taxon>Eukaryota</taxon>
        <taxon>Fungi</taxon>
        <taxon>Dikarya</taxon>
        <taxon>Ascomycota</taxon>
        <taxon>Pezizomycotina</taxon>
        <taxon>Lecanoromycetes</taxon>
        <taxon>OSLEUM clade</taxon>
        <taxon>Lecanoromycetidae</taxon>
        <taxon>Lecanorales</taxon>
        <taxon>Lecanorineae</taxon>
        <taxon>Stereocaulaceae</taxon>
        <taxon>Stereocaulon</taxon>
    </lineage>
</organism>
<evidence type="ECO:0000256" key="1">
    <source>
        <dbReference type="SAM" id="MobiDB-lite"/>
    </source>
</evidence>
<name>A0ABR4AD60_9LECA</name>
<protein>
    <submittedName>
        <fullName evidence="2">Uncharacterized protein</fullName>
    </submittedName>
</protein>
<dbReference type="EMBL" id="JBEFKJ010000014">
    <property type="protein sequence ID" value="KAL2042467.1"/>
    <property type="molecule type" value="Genomic_DNA"/>
</dbReference>
<gene>
    <name evidence="2" type="ORF">N7G274_004960</name>
</gene>
<sequence length="178" mass="19610">MRQLIQLAAPELSPRDTPIAEAAAKAGFDCSDWTKLQRLVEAVRAVDAPVSYPDRWTGPAAINTPLYPERSWAANPIKPRRGVVRSHQEADRHVSVPTFVVPASQIIRNMNSLPRINETPQTSTMRRNSHQLIPDALAPRHGTKWRSDDLIDLGSSSTKRARTEAPITSTTTGSSQAN</sequence>
<feature type="region of interest" description="Disordered" evidence="1">
    <location>
        <begin position="156"/>
        <end position="178"/>
    </location>
</feature>
<reference evidence="2 3" key="1">
    <citation type="submission" date="2024-09" db="EMBL/GenBank/DDBJ databases">
        <title>Rethinking Asexuality: The Enigmatic Case of Functional Sexual Genes in Lepraria (Stereocaulaceae).</title>
        <authorList>
            <person name="Doellman M."/>
            <person name="Sun Y."/>
            <person name="Barcenas-Pena A."/>
            <person name="Lumbsch H.T."/>
            <person name="Grewe F."/>
        </authorList>
    </citation>
    <scope>NUCLEOTIDE SEQUENCE [LARGE SCALE GENOMIC DNA]</scope>
    <source>
        <strain evidence="2 3">Mercado 3170</strain>
    </source>
</reference>
<feature type="compositionally biased region" description="Polar residues" evidence="1">
    <location>
        <begin position="166"/>
        <end position="178"/>
    </location>
</feature>
<comment type="caution">
    <text evidence="2">The sequence shown here is derived from an EMBL/GenBank/DDBJ whole genome shotgun (WGS) entry which is preliminary data.</text>
</comment>